<dbReference type="AlphaFoldDB" id="A0A918I9I1"/>
<evidence type="ECO:0000313" key="2">
    <source>
        <dbReference type="EMBL" id="GGU83497.1"/>
    </source>
</evidence>
<reference evidence="2" key="2">
    <citation type="submission" date="2020-09" db="EMBL/GenBank/DDBJ databases">
        <authorList>
            <person name="Sun Q."/>
            <person name="Ohkuma M."/>
        </authorList>
    </citation>
    <scope>NUCLEOTIDE SEQUENCE</scope>
    <source>
        <strain evidence="2">JCM 4369</strain>
    </source>
</reference>
<gene>
    <name evidence="2" type="ORF">GCM10010260_15290</name>
</gene>
<evidence type="ECO:0000256" key="1">
    <source>
        <dbReference type="SAM" id="MobiDB-lite"/>
    </source>
</evidence>
<organism evidence="2 3">
    <name type="scientific">Streptomyces filipinensis</name>
    <dbReference type="NCBI Taxonomy" id="66887"/>
    <lineage>
        <taxon>Bacteria</taxon>
        <taxon>Bacillati</taxon>
        <taxon>Actinomycetota</taxon>
        <taxon>Actinomycetes</taxon>
        <taxon>Kitasatosporales</taxon>
        <taxon>Streptomycetaceae</taxon>
        <taxon>Streptomyces</taxon>
    </lineage>
</organism>
<reference evidence="2" key="1">
    <citation type="journal article" date="2014" name="Int. J. Syst. Evol. Microbiol.">
        <title>Complete genome sequence of Corynebacterium casei LMG S-19264T (=DSM 44701T), isolated from a smear-ripened cheese.</title>
        <authorList>
            <consortium name="US DOE Joint Genome Institute (JGI-PGF)"/>
            <person name="Walter F."/>
            <person name="Albersmeier A."/>
            <person name="Kalinowski J."/>
            <person name="Ruckert C."/>
        </authorList>
    </citation>
    <scope>NUCLEOTIDE SEQUENCE</scope>
    <source>
        <strain evidence="2">JCM 4369</strain>
    </source>
</reference>
<feature type="compositionally biased region" description="Low complexity" evidence="1">
    <location>
        <begin position="169"/>
        <end position="179"/>
    </location>
</feature>
<comment type="caution">
    <text evidence="2">The sequence shown here is derived from an EMBL/GenBank/DDBJ whole genome shotgun (WGS) entry which is preliminary data.</text>
</comment>
<proteinExistence type="predicted"/>
<protein>
    <submittedName>
        <fullName evidence="2">Uncharacterized protein</fullName>
    </submittedName>
</protein>
<evidence type="ECO:0000313" key="3">
    <source>
        <dbReference type="Proteomes" id="UP000618795"/>
    </source>
</evidence>
<name>A0A918I9I1_9ACTN</name>
<dbReference type="Proteomes" id="UP000618795">
    <property type="component" value="Unassembled WGS sequence"/>
</dbReference>
<sequence length="282" mass="28551">MTLPAALLGATVRVLRTAGGRRVLQLALLVGGLFTLGFLCGEQAHAADGFPVPAKVTSIAAPVHGAGERVVPPVRRIGAQAVAPVRDVMTTVSRSLKDAPGARAVGKPRSSAPSPHLPPLTQEPDDGTAAPAAPAPPAPQPQAMAPRPQRYGGAAAPGRIEYHHRARAQARGADGAPAQVAPHGPQVAPHGPQTAPVPRRAAHTPAYDGIAAVGAPGCPAPSGDPAGVLGKQAADGAASRPGDAHAITLDHRAPLWLGPCATAYAEAPRTRERHRDIPVFPG</sequence>
<feature type="region of interest" description="Disordered" evidence="1">
    <location>
        <begin position="93"/>
        <end position="201"/>
    </location>
</feature>
<accession>A0A918I9I1</accession>
<dbReference type="EMBL" id="BMTD01000002">
    <property type="protein sequence ID" value="GGU83497.1"/>
    <property type="molecule type" value="Genomic_DNA"/>
</dbReference>
<dbReference type="RefSeq" id="WP_191871834.1">
    <property type="nucleotide sequence ID" value="NZ_BMTD01000002.1"/>
</dbReference>
<keyword evidence="3" id="KW-1185">Reference proteome</keyword>